<evidence type="ECO:0000256" key="3">
    <source>
        <dbReference type="ARBA" id="ARBA00022729"/>
    </source>
</evidence>
<evidence type="ECO:0000259" key="5">
    <source>
        <dbReference type="PROSITE" id="PS50871"/>
    </source>
</evidence>
<feature type="domain" description="C1q" evidence="5">
    <location>
        <begin position="71"/>
        <end position="210"/>
    </location>
</feature>
<keyword evidence="3 4" id="KW-0732">Signal</keyword>
<keyword evidence="2" id="KW-0964">Secreted</keyword>
<organism evidence="6 7">
    <name type="scientific">Triplophysa tibetana</name>
    <dbReference type="NCBI Taxonomy" id="1572043"/>
    <lineage>
        <taxon>Eukaryota</taxon>
        <taxon>Metazoa</taxon>
        <taxon>Chordata</taxon>
        <taxon>Craniata</taxon>
        <taxon>Vertebrata</taxon>
        <taxon>Euteleostomi</taxon>
        <taxon>Actinopterygii</taxon>
        <taxon>Neopterygii</taxon>
        <taxon>Teleostei</taxon>
        <taxon>Ostariophysi</taxon>
        <taxon>Cypriniformes</taxon>
        <taxon>Nemacheilidae</taxon>
        <taxon>Triplophysa</taxon>
    </lineage>
</organism>
<comment type="caution">
    <text evidence="6">The sequence shown here is derived from an EMBL/GenBank/DDBJ whole genome shotgun (WGS) entry which is preliminary data.</text>
</comment>
<evidence type="ECO:0000313" key="7">
    <source>
        <dbReference type="Proteomes" id="UP000324632"/>
    </source>
</evidence>
<evidence type="ECO:0000256" key="4">
    <source>
        <dbReference type="SAM" id="SignalP"/>
    </source>
</evidence>
<feature type="signal peptide" evidence="4">
    <location>
        <begin position="1"/>
        <end position="22"/>
    </location>
</feature>
<sequence>MKIPATLNMFLLLCFGASLAHGLITPEKLNNIEERLRVTETILSELKGENEALRSFTRALEIKLESLQAKNTARKVAFSAGLLNSGPQHTGPFEESRTLVYQKIFSNIGNAYDSNTGIFTAPVKGVYFFRFYGHSQRGNRMAVSLYKNNEQQCSVFYDKTQSSPNGNGSNGVVLTMEKADKVHTQLWKDSWVYDDEQTFTSFSGFMLFPL</sequence>
<dbReference type="Gene3D" id="2.60.120.40">
    <property type="match status" value="1"/>
</dbReference>
<dbReference type="PANTHER" id="PTHR22923">
    <property type="entry name" value="CEREBELLIN-RELATED"/>
    <property type="match status" value="1"/>
</dbReference>
<dbReference type="GO" id="GO:0005576">
    <property type="term" value="C:extracellular region"/>
    <property type="evidence" value="ECO:0007669"/>
    <property type="project" value="UniProtKB-SubCell"/>
</dbReference>
<dbReference type="InterPro" id="IPR050822">
    <property type="entry name" value="Cerebellin_Synaptic_Org"/>
</dbReference>
<evidence type="ECO:0000313" key="6">
    <source>
        <dbReference type="EMBL" id="KAA0719482.1"/>
    </source>
</evidence>
<accession>A0A5A9PCG4</accession>
<dbReference type="PROSITE" id="PS50871">
    <property type="entry name" value="C1Q"/>
    <property type="match status" value="1"/>
</dbReference>
<dbReference type="PANTHER" id="PTHR22923:SF102">
    <property type="entry name" value="CEREBELLIN 13-RELATED"/>
    <property type="match status" value="1"/>
</dbReference>
<evidence type="ECO:0000256" key="1">
    <source>
        <dbReference type="ARBA" id="ARBA00004613"/>
    </source>
</evidence>
<keyword evidence="7" id="KW-1185">Reference proteome</keyword>
<dbReference type="SMART" id="SM00110">
    <property type="entry name" value="C1Q"/>
    <property type="match status" value="1"/>
</dbReference>
<protein>
    <submittedName>
        <fullName evidence="6">Cerebellin-2</fullName>
    </submittedName>
</protein>
<dbReference type="InterPro" id="IPR008983">
    <property type="entry name" value="Tumour_necrosis_fac-like_dom"/>
</dbReference>
<gene>
    <name evidence="6" type="ORF">E1301_Tti015989</name>
</gene>
<dbReference type="SUPFAM" id="SSF49842">
    <property type="entry name" value="TNF-like"/>
    <property type="match status" value="1"/>
</dbReference>
<dbReference type="InterPro" id="IPR001073">
    <property type="entry name" value="C1q_dom"/>
</dbReference>
<feature type="chain" id="PRO_5022709843" evidence="4">
    <location>
        <begin position="23"/>
        <end position="210"/>
    </location>
</feature>
<dbReference type="Proteomes" id="UP000324632">
    <property type="component" value="Chromosome 7"/>
</dbReference>
<dbReference type="EMBL" id="SOYY01000007">
    <property type="protein sequence ID" value="KAA0719482.1"/>
    <property type="molecule type" value="Genomic_DNA"/>
</dbReference>
<name>A0A5A9PCG4_9TELE</name>
<comment type="subcellular location">
    <subcellularLocation>
        <location evidence="1">Secreted</location>
    </subcellularLocation>
</comment>
<dbReference type="PRINTS" id="PR00007">
    <property type="entry name" value="COMPLEMNTC1Q"/>
</dbReference>
<reference evidence="6 7" key="1">
    <citation type="journal article" date="2019" name="Mol. Ecol. Resour.">
        <title>Chromosome-level genome assembly of Triplophysa tibetana, a fish adapted to the harsh high-altitude environment of the Tibetan Plateau.</title>
        <authorList>
            <person name="Yang X."/>
            <person name="Liu H."/>
            <person name="Ma Z."/>
            <person name="Zou Y."/>
            <person name="Zou M."/>
            <person name="Mao Y."/>
            <person name="Li X."/>
            <person name="Wang H."/>
            <person name="Chen T."/>
            <person name="Wang W."/>
            <person name="Yang R."/>
        </authorList>
    </citation>
    <scope>NUCLEOTIDE SEQUENCE [LARGE SCALE GENOMIC DNA]</scope>
    <source>
        <strain evidence="6">TTIB1903HZAU</strain>
        <tissue evidence="6">Muscle</tissue>
    </source>
</reference>
<dbReference type="Pfam" id="PF00386">
    <property type="entry name" value="C1q"/>
    <property type="match status" value="1"/>
</dbReference>
<proteinExistence type="predicted"/>
<dbReference type="AlphaFoldDB" id="A0A5A9PCG4"/>
<evidence type="ECO:0000256" key="2">
    <source>
        <dbReference type="ARBA" id="ARBA00022525"/>
    </source>
</evidence>